<dbReference type="Gene3D" id="2.60.40.790">
    <property type="match status" value="1"/>
</dbReference>
<dbReference type="STRING" id="42157.A0A182E939"/>
<evidence type="ECO:0000313" key="7">
    <source>
        <dbReference type="EMBL" id="VDK73547.1"/>
    </source>
</evidence>
<dbReference type="GO" id="GO:0005634">
    <property type="term" value="C:nucleus"/>
    <property type="evidence" value="ECO:0007669"/>
    <property type="project" value="TreeGrafter"/>
</dbReference>
<dbReference type="GO" id="GO:0009408">
    <property type="term" value="P:response to heat"/>
    <property type="evidence" value="ECO:0007669"/>
    <property type="project" value="TreeGrafter"/>
</dbReference>
<dbReference type="EMBL" id="UYRW01001052">
    <property type="protein sequence ID" value="VDK73547.1"/>
    <property type="molecule type" value="Genomic_DNA"/>
</dbReference>
<dbReference type="WBParaSite" id="nOo.2.0.1.t04553-RA">
    <property type="protein sequence ID" value="nOo.2.0.1.t04553-RA"/>
    <property type="gene ID" value="nOo.2.0.1.g04553"/>
</dbReference>
<dbReference type="PRINTS" id="PR00299">
    <property type="entry name" value="ACRYSTALLIN"/>
</dbReference>
<evidence type="ECO:0000259" key="5">
    <source>
        <dbReference type="PROSITE" id="PS01031"/>
    </source>
</evidence>
<dbReference type="SUPFAM" id="SSF49764">
    <property type="entry name" value="HSP20-like chaperones"/>
    <property type="match status" value="1"/>
</dbReference>
<reference evidence="9 10" key="1">
    <citation type="submission" date="2016-06" db="UniProtKB">
        <authorList>
            <consortium name="WormBaseParasite"/>
        </authorList>
    </citation>
    <scope>IDENTIFICATION</scope>
</reference>
<reference evidence="6 8" key="2">
    <citation type="submission" date="2018-08" db="EMBL/GenBank/DDBJ databases">
        <authorList>
            <person name="Laetsch R D."/>
            <person name="Stevens L."/>
            <person name="Kumar S."/>
            <person name="Blaxter L. M."/>
        </authorList>
    </citation>
    <scope>NUCLEOTIDE SEQUENCE [LARGE SCALE GENOMIC DNA]</scope>
</reference>
<dbReference type="CDD" id="cd06526">
    <property type="entry name" value="metazoan_ACD"/>
    <property type="match status" value="1"/>
</dbReference>
<evidence type="ECO:0000313" key="8">
    <source>
        <dbReference type="Proteomes" id="UP000271087"/>
    </source>
</evidence>
<evidence type="ECO:0000313" key="9">
    <source>
        <dbReference type="WBParaSite" id="nOo.2.0.1.t04547-RA"/>
    </source>
</evidence>
<evidence type="ECO:0000256" key="4">
    <source>
        <dbReference type="SAM" id="MobiDB-lite"/>
    </source>
</evidence>
<protein>
    <submittedName>
        <fullName evidence="9 10">SHSP domain-containing protein</fullName>
    </submittedName>
</protein>
<accession>A0A182E939</accession>
<dbReference type="GO" id="GO:0005737">
    <property type="term" value="C:cytoplasm"/>
    <property type="evidence" value="ECO:0007669"/>
    <property type="project" value="TreeGrafter"/>
</dbReference>
<keyword evidence="8" id="KW-1185">Reference proteome</keyword>
<name>A0A182E939_ONCOC</name>
<proteinExistence type="inferred from homology"/>
<dbReference type="InterPro" id="IPR002068">
    <property type="entry name" value="A-crystallin/Hsp20_dom"/>
</dbReference>
<dbReference type="Pfam" id="PF00011">
    <property type="entry name" value="HSP20"/>
    <property type="match status" value="1"/>
</dbReference>
<dbReference type="EMBL" id="UYRW01001050">
    <property type="protein sequence ID" value="VDK73517.1"/>
    <property type="molecule type" value="Genomic_DNA"/>
</dbReference>
<evidence type="ECO:0000256" key="1">
    <source>
        <dbReference type="ARBA" id="ARBA00023016"/>
    </source>
</evidence>
<evidence type="ECO:0000313" key="10">
    <source>
        <dbReference type="WBParaSite" id="nOo.2.0.1.t04553-RA"/>
    </source>
</evidence>
<keyword evidence="1" id="KW-0346">Stress response</keyword>
<dbReference type="Proteomes" id="UP000271087">
    <property type="component" value="Unassembled WGS sequence"/>
</dbReference>
<dbReference type="WBParaSite" id="nOo.2.0.1.t04547-RA">
    <property type="protein sequence ID" value="nOo.2.0.1.t04547-RA"/>
    <property type="gene ID" value="nOo.2.0.1.g04547"/>
</dbReference>
<feature type="compositionally biased region" description="Polar residues" evidence="4">
    <location>
        <begin position="157"/>
        <end position="172"/>
    </location>
</feature>
<gene>
    <name evidence="6" type="ORF">NOO_LOCUS4547</name>
    <name evidence="7" type="ORF">NOO_LOCUS4553</name>
</gene>
<organism evidence="9">
    <name type="scientific">Onchocerca ochengi</name>
    <name type="common">Filarial nematode worm</name>
    <dbReference type="NCBI Taxonomy" id="42157"/>
    <lineage>
        <taxon>Eukaryota</taxon>
        <taxon>Metazoa</taxon>
        <taxon>Ecdysozoa</taxon>
        <taxon>Nematoda</taxon>
        <taxon>Chromadorea</taxon>
        <taxon>Rhabditida</taxon>
        <taxon>Spirurina</taxon>
        <taxon>Spiruromorpha</taxon>
        <taxon>Filarioidea</taxon>
        <taxon>Onchocercidae</taxon>
        <taxon>Onchocerca</taxon>
    </lineage>
</organism>
<dbReference type="InterPro" id="IPR008978">
    <property type="entry name" value="HSP20-like_chaperone"/>
</dbReference>
<evidence type="ECO:0000313" key="6">
    <source>
        <dbReference type="EMBL" id="VDK73517.1"/>
    </source>
</evidence>
<evidence type="ECO:0000256" key="3">
    <source>
        <dbReference type="RuleBase" id="RU003616"/>
    </source>
</evidence>
<comment type="similarity">
    <text evidence="2 3">Belongs to the small heat shock protein (HSP20) family.</text>
</comment>
<feature type="domain" description="SHSP" evidence="5">
    <location>
        <begin position="60"/>
        <end position="168"/>
    </location>
</feature>
<dbReference type="PROSITE" id="PS01031">
    <property type="entry name" value="SHSP"/>
    <property type="match status" value="1"/>
</dbReference>
<dbReference type="GO" id="GO:0042026">
    <property type="term" value="P:protein refolding"/>
    <property type="evidence" value="ECO:0007669"/>
    <property type="project" value="TreeGrafter"/>
</dbReference>
<dbReference type="InterPro" id="IPR001436">
    <property type="entry name" value="Alpha-crystallin/sHSP_animal"/>
</dbReference>
<dbReference type="PANTHER" id="PTHR45640:SF13">
    <property type="entry name" value="HEAT SHOCK PROTEIN 22-RELATED"/>
    <property type="match status" value="1"/>
</dbReference>
<evidence type="ECO:0000256" key="2">
    <source>
        <dbReference type="PROSITE-ProRule" id="PRU00285"/>
    </source>
</evidence>
<dbReference type="AlphaFoldDB" id="A0A182E939"/>
<dbReference type="GO" id="GO:0051082">
    <property type="term" value="F:unfolded protein binding"/>
    <property type="evidence" value="ECO:0007669"/>
    <property type="project" value="TreeGrafter"/>
</dbReference>
<feature type="compositionally biased region" description="Basic and acidic residues" evidence="4">
    <location>
        <begin position="173"/>
        <end position="186"/>
    </location>
</feature>
<sequence>MNPLDHHREIQPRSRRGRFSDLDFMSFNETVRRMFENLFHGLEQQYRQLGIGWTSPWMSTTDYNFGSSVGQIVNDAENFGMEMDVSQFHPADLKISLRHGQLRIEGHHKQQRDQHGFIERHFVRQFTLPDDVDETTLISHLKENGILKISARKKNVPATTPTRNIPIQTYNVDEQRSKPPKRDDSNASHTGTS</sequence>
<dbReference type="PANTHER" id="PTHR45640">
    <property type="entry name" value="HEAT SHOCK PROTEIN HSP-12.2-RELATED"/>
    <property type="match status" value="1"/>
</dbReference>
<dbReference type="OrthoDB" id="1431247at2759"/>
<feature type="region of interest" description="Disordered" evidence="4">
    <location>
        <begin position="155"/>
        <end position="193"/>
    </location>
</feature>